<evidence type="ECO:0000256" key="1">
    <source>
        <dbReference type="ARBA" id="ARBA00004418"/>
    </source>
</evidence>
<dbReference type="Pfam" id="PF03150">
    <property type="entry name" value="CCP_MauG"/>
    <property type="match status" value="1"/>
</dbReference>
<feature type="binding site" description="covalent" evidence="8">
    <location>
        <position position="80"/>
    </location>
    <ligand>
        <name>heme c</name>
        <dbReference type="ChEBI" id="CHEBI:61717"/>
        <label>1</label>
    </ligand>
</feature>
<comment type="cofactor">
    <cofactor evidence="8">
        <name>heme</name>
        <dbReference type="ChEBI" id="CHEBI:30413"/>
    </cofactor>
    <text evidence="8">Binds 2 heme groups.</text>
</comment>
<feature type="binding site" description="axial binding residue" evidence="9">
    <location>
        <position position="81"/>
    </location>
    <ligand>
        <name>heme c</name>
        <dbReference type="ChEBI" id="CHEBI:61717"/>
        <label>1</label>
    </ligand>
    <ligandPart>
        <name>Fe</name>
        <dbReference type="ChEBI" id="CHEBI:18248"/>
    </ligandPart>
</feature>
<dbReference type="PROSITE" id="PS51007">
    <property type="entry name" value="CYTC"/>
    <property type="match status" value="1"/>
</dbReference>
<accession>A0A6G9AQT5</accession>
<keyword evidence="7 9" id="KW-0408">Iron</keyword>
<keyword evidence="5" id="KW-0574">Periplasm</keyword>
<dbReference type="GO" id="GO:0046872">
    <property type="term" value="F:metal ion binding"/>
    <property type="evidence" value="ECO:0007669"/>
    <property type="project" value="UniProtKB-KW"/>
</dbReference>
<feature type="domain" description="Cytochrome c" evidence="12">
    <location>
        <begin position="206"/>
        <end position="343"/>
    </location>
</feature>
<feature type="compositionally biased region" description="Basic residues" evidence="10">
    <location>
        <begin position="362"/>
        <end position="371"/>
    </location>
</feature>
<feature type="compositionally biased region" description="Polar residues" evidence="10">
    <location>
        <begin position="350"/>
        <end position="360"/>
    </location>
</feature>
<evidence type="ECO:0000256" key="5">
    <source>
        <dbReference type="ARBA" id="ARBA00022764"/>
    </source>
</evidence>
<reference evidence="13 14" key="1">
    <citation type="submission" date="2020-03" db="EMBL/GenBank/DDBJ databases">
        <authorList>
            <person name="Kim M.K."/>
        </authorList>
    </citation>
    <scope>NUCLEOTIDE SEQUENCE [LARGE SCALE GENOMIC DNA]</scope>
    <source>
        <strain evidence="13 14">BT328</strain>
    </source>
</reference>
<dbReference type="GO" id="GO:0009055">
    <property type="term" value="F:electron transfer activity"/>
    <property type="evidence" value="ECO:0007669"/>
    <property type="project" value="InterPro"/>
</dbReference>
<proteinExistence type="predicted"/>
<protein>
    <submittedName>
        <fullName evidence="13">Cytochrome-c peroxidase</fullName>
    </submittedName>
</protein>
<dbReference type="InterPro" id="IPR051395">
    <property type="entry name" value="Cytochrome_c_Peroxidase/MauG"/>
</dbReference>
<dbReference type="PIRSF" id="PIRSF000294">
    <property type="entry name" value="Cytochrome-c_peroxidase"/>
    <property type="match status" value="1"/>
</dbReference>
<evidence type="ECO:0000256" key="4">
    <source>
        <dbReference type="ARBA" id="ARBA00022729"/>
    </source>
</evidence>
<comment type="PTM">
    <text evidence="8">Binds 2 heme groups per subunit.</text>
</comment>
<feature type="binding site" description="covalent" evidence="8">
    <location>
        <position position="230"/>
    </location>
    <ligand>
        <name>heme c</name>
        <dbReference type="ChEBI" id="CHEBI:61717"/>
        <label>2</label>
    </ligand>
</feature>
<keyword evidence="2 8" id="KW-0349">Heme</keyword>
<dbReference type="InterPro" id="IPR026259">
    <property type="entry name" value="MauG/Cytc_peroxidase"/>
</dbReference>
<dbReference type="InterPro" id="IPR004852">
    <property type="entry name" value="Di-haem_cyt_c_peroxidsae"/>
</dbReference>
<comment type="subcellular location">
    <subcellularLocation>
        <location evidence="1">Periplasm</location>
    </subcellularLocation>
</comment>
<dbReference type="GO" id="GO:0020037">
    <property type="term" value="F:heme binding"/>
    <property type="evidence" value="ECO:0007669"/>
    <property type="project" value="InterPro"/>
</dbReference>
<keyword evidence="3 9" id="KW-0479">Metal-binding</keyword>
<feature type="chain" id="PRO_5026248313" evidence="11">
    <location>
        <begin position="24"/>
        <end position="371"/>
    </location>
</feature>
<dbReference type="Gene3D" id="1.10.760.10">
    <property type="entry name" value="Cytochrome c-like domain"/>
    <property type="match status" value="2"/>
</dbReference>
<feature type="binding site" description="covalent" evidence="8">
    <location>
        <position position="233"/>
    </location>
    <ligand>
        <name>heme c</name>
        <dbReference type="ChEBI" id="CHEBI:61717"/>
        <label>2</label>
    </ligand>
</feature>
<dbReference type="EMBL" id="CP050063">
    <property type="protein sequence ID" value="QIP14851.1"/>
    <property type="molecule type" value="Genomic_DNA"/>
</dbReference>
<evidence type="ECO:0000256" key="7">
    <source>
        <dbReference type="ARBA" id="ARBA00023004"/>
    </source>
</evidence>
<gene>
    <name evidence="13" type="ORF">G8759_20630</name>
</gene>
<evidence type="ECO:0000313" key="14">
    <source>
        <dbReference type="Proteomes" id="UP000501802"/>
    </source>
</evidence>
<dbReference type="AlphaFoldDB" id="A0A6G9AQT5"/>
<evidence type="ECO:0000256" key="3">
    <source>
        <dbReference type="ARBA" id="ARBA00022723"/>
    </source>
</evidence>
<feature type="binding site" description="covalent" evidence="8">
    <location>
        <position position="77"/>
    </location>
    <ligand>
        <name>heme c</name>
        <dbReference type="ChEBI" id="CHEBI:61717"/>
        <label>1</label>
    </ligand>
</feature>
<feature type="signal peptide" evidence="11">
    <location>
        <begin position="1"/>
        <end position="23"/>
    </location>
</feature>
<feature type="binding site" description="axial binding residue" evidence="9">
    <location>
        <position position="234"/>
    </location>
    <ligand>
        <name>heme c</name>
        <dbReference type="ChEBI" id="CHEBI:61717"/>
        <label>2</label>
    </ligand>
    <ligandPart>
        <name>Fe</name>
        <dbReference type="ChEBI" id="CHEBI:18248"/>
    </ligandPart>
</feature>
<evidence type="ECO:0000256" key="6">
    <source>
        <dbReference type="ARBA" id="ARBA00023002"/>
    </source>
</evidence>
<dbReference type="Proteomes" id="UP000501802">
    <property type="component" value="Chromosome"/>
</dbReference>
<evidence type="ECO:0000256" key="8">
    <source>
        <dbReference type="PIRSR" id="PIRSR000294-1"/>
    </source>
</evidence>
<dbReference type="PANTHER" id="PTHR30600">
    <property type="entry name" value="CYTOCHROME C PEROXIDASE-RELATED"/>
    <property type="match status" value="1"/>
</dbReference>
<dbReference type="InterPro" id="IPR009056">
    <property type="entry name" value="Cyt_c-like_dom"/>
</dbReference>
<name>A0A6G9AQT5_9BACT</name>
<evidence type="ECO:0000313" key="13">
    <source>
        <dbReference type="EMBL" id="QIP14851.1"/>
    </source>
</evidence>
<keyword evidence="13" id="KW-0575">Peroxidase</keyword>
<evidence type="ECO:0000256" key="2">
    <source>
        <dbReference type="ARBA" id="ARBA00022617"/>
    </source>
</evidence>
<evidence type="ECO:0000256" key="11">
    <source>
        <dbReference type="SAM" id="SignalP"/>
    </source>
</evidence>
<keyword evidence="6" id="KW-0560">Oxidoreductase</keyword>
<dbReference type="GO" id="GO:0042597">
    <property type="term" value="C:periplasmic space"/>
    <property type="evidence" value="ECO:0007669"/>
    <property type="project" value="UniProtKB-SubCell"/>
</dbReference>
<dbReference type="RefSeq" id="WP_167211739.1">
    <property type="nucleotide sequence ID" value="NZ_CP050063.1"/>
</dbReference>
<keyword evidence="14" id="KW-1185">Reference proteome</keyword>
<organism evidence="13 14">
    <name type="scientific">Spirosoma aureum</name>
    <dbReference type="NCBI Taxonomy" id="2692134"/>
    <lineage>
        <taxon>Bacteria</taxon>
        <taxon>Pseudomonadati</taxon>
        <taxon>Bacteroidota</taxon>
        <taxon>Cytophagia</taxon>
        <taxon>Cytophagales</taxon>
        <taxon>Cytophagaceae</taxon>
        <taxon>Spirosoma</taxon>
    </lineage>
</organism>
<dbReference type="GO" id="GO:0004130">
    <property type="term" value="F:cytochrome-c peroxidase activity"/>
    <property type="evidence" value="ECO:0007669"/>
    <property type="project" value="TreeGrafter"/>
</dbReference>
<dbReference type="InterPro" id="IPR036909">
    <property type="entry name" value="Cyt_c-like_dom_sf"/>
</dbReference>
<dbReference type="SUPFAM" id="SSF46626">
    <property type="entry name" value="Cytochrome c"/>
    <property type="match status" value="2"/>
</dbReference>
<feature type="region of interest" description="Disordered" evidence="10">
    <location>
        <begin position="350"/>
        <end position="371"/>
    </location>
</feature>
<keyword evidence="4 11" id="KW-0732">Signal</keyword>
<sequence>MRIVKFCLAIALMIALVSAWKQPDEPMPTGPYALQYPASFGGRFTIPANNPLTQEGVYLGRLLFYEPRLSKTNTISCGSCHQQNRAFTDGRALSIGVSGKPTSRNSMSLANLLWVRQFFWDGRAASLEDQVRVPLTHTDEMGMAPEEAAKALQQTGFYPALFRRVFGSDTITDARISKAIAQFERTLISANSRYDQYQQGHYTLTEAEQNGLHLFSSAPAPERGIRGGNCAHCHGGLKLVQELFHNNGLDQVAPDAGRQTITGLGLDHGRFRVPTLRNIALTAPYMHDGRLATLEAVIDHYSDHIQSSPSLSRELMADSDKPTGFHFTTKEKSDLLAFLPLLTDSSFVTNPQFSDPNNLKRTAVKPHHSTN</sequence>
<evidence type="ECO:0000256" key="9">
    <source>
        <dbReference type="PIRSR" id="PIRSR000294-2"/>
    </source>
</evidence>
<dbReference type="KEGG" id="spib:G8759_20630"/>
<dbReference type="PANTHER" id="PTHR30600:SF10">
    <property type="entry name" value="BLL6722 PROTEIN"/>
    <property type="match status" value="1"/>
</dbReference>
<evidence type="ECO:0000259" key="12">
    <source>
        <dbReference type="PROSITE" id="PS51007"/>
    </source>
</evidence>
<evidence type="ECO:0000256" key="10">
    <source>
        <dbReference type="SAM" id="MobiDB-lite"/>
    </source>
</evidence>